<dbReference type="RefSeq" id="WP_101831537.1">
    <property type="nucleotide sequence ID" value="NZ_FZMO01000112.1"/>
</dbReference>
<evidence type="ECO:0000313" key="2">
    <source>
        <dbReference type="Proteomes" id="UP000234331"/>
    </source>
</evidence>
<evidence type="ECO:0000313" key="1">
    <source>
        <dbReference type="EMBL" id="SNQ47760.1"/>
    </source>
</evidence>
<proteinExistence type="predicted"/>
<keyword evidence="2" id="KW-1185">Reference proteome</keyword>
<dbReference type="InterPro" id="IPR038594">
    <property type="entry name" value="SepF-like_sf"/>
</dbReference>
<dbReference type="Proteomes" id="UP000234331">
    <property type="component" value="Unassembled WGS sequence"/>
</dbReference>
<dbReference type="OrthoDB" id="3217143at2"/>
<sequence length="93" mass="9957">MSEGETAGQETPTHIVSLRQDVIHAISKLREHGSVIVDFRTADPDAQTSIADVLDGAALASGNSPFVLASNVYFVTAGKMPSRADIERYRDLA</sequence>
<dbReference type="AlphaFoldDB" id="A0A2I2KQ30"/>
<organism evidence="1 2">
    <name type="scientific">Frankia canadensis</name>
    <dbReference type="NCBI Taxonomy" id="1836972"/>
    <lineage>
        <taxon>Bacteria</taxon>
        <taxon>Bacillati</taxon>
        <taxon>Actinomycetota</taxon>
        <taxon>Actinomycetes</taxon>
        <taxon>Frankiales</taxon>
        <taxon>Frankiaceae</taxon>
        <taxon>Frankia</taxon>
    </lineage>
</organism>
<protein>
    <submittedName>
        <fullName evidence="1">Uncharacterized protein</fullName>
    </submittedName>
</protein>
<dbReference type="Gene3D" id="3.30.110.150">
    <property type="entry name" value="SepF-like protein"/>
    <property type="match status" value="1"/>
</dbReference>
<gene>
    <name evidence="1" type="ORF">FRACA_20156</name>
</gene>
<name>A0A2I2KQ30_9ACTN</name>
<dbReference type="EMBL" id="FZMO01000112">
    <property type="protein sequence ID" value="SNQ47760.1"/>
    <property type="molecule type" value="Genomic_DNA"/>
</dbReference>
<accession>A0A2I2KQ30</accession>
<reference evidence="1 2" key="1">
    <citation type="submission" date="2017-06" db="EMBL/GenBank/DDBJ databases">
        <authorList>
            <person name="Kim H.J."/>
            <person name="Triplett B.A."/>
        </authorList>
    </citation>
    <scope>NUCLEOTIDE SEQUENCE [LARGE SCALE GENOMIC DNA]</scope>
    <source>
        <strain evidence="1">FRACA_ARgP5</strain>
    </source>
</reference>